<dbReference type="Proteomes" id="UP000316095">
    <property type="component" value="Unassembled WGS sequence"/>
</dbReference>
<keyword evidence="3" id="KW-1185">Reference proteome</keyword>
<keyword evidence="1" id="KW-1133">Transmembrane helix</keyword>
<dbReference type="RefSeq" id="WP_146504788.1">
    <property type="nucleotide sequence ID" value="NZ_SJPG01000001.1"/>
</dbReference>
<gene>
    <name evidence="2" type="ORF">Pan54_37410</name>
</gene>
<dbReference type="AlphaFoldDB" id="A0A5C5XIZ6"/>
<feature type="transmembrane region" description="Helical" evidence="1">
    <location>
        <begin position="27"/>
        <end position="45"/>
    </location>
</feature>
<evidence type="ECO:0000313" key="2">
    <source>
        <dbReference type="EMBL" id="TWT62990.1"/>
    </source>
</evidence>
<dbReference type="EMBL" id="SJPG01000001">
    <property type="protein sequence ID" value="TWT62990.1"/>
    <property type="molecule type" value="Genomic_DNA"/>
</dbReference>
<keyword evidence="1" id="KW-0472">Membrane</keyword>
<sequence>MSASAENTIEDLPEIPTLRFTPDLTRSIAVLVFSVLFLAIGIELVKDGVLEGLLLVVLFSLAIVACLSVILPGACFVEIDAEEITISSSFRRKVYRWDQVERIGIFEVGIIRRIGVDLNAKYPGPERVPNYMKSASGFHISLPSMAGMEPDGLLEVMQKCFDASVNSQDERGQS</sequence>
<dbReference type="OrthoDB" id="5974211at2"/>
<protein>
    <submittedName>
        <fullName evidence="2">Uncharacterized protein</fullName>
    </submittedName>
</protein>
<evidence type="ECO:0000313" key="3">
    <source>
        <dbReference type="Proteomes" id="UP000316095"/>
    </source>
</evidence>
<reference evidence="2 3" key="1">
    <citation type="submission" date="2019-02" db="EMBL/GenBank/DDBJ databases">
        <title>Deep-cultivation of Planctomycetes and their phenomic and genomic characterization uncovers novel biology.</title>
        <authorList>
            <person name="Wiegand S."/>
            <person name="Jogler M."/>
            <person name="Boedeker C."/>
            <person name="Pinto D."/>
            <person name="Vollmers J."/>
            <person name="Rivas-Marin E."/>
            <person name="Kohn T."/>
            <person name="Peeters S.H."/>
            <person name="Heuer A."/>
            <person name="Rast P."/>
            <person name="Oberbeckmann S."/>
            <person name="Bunk B."/>
            <person name="Jeske O."/>
            <person name="Meyerdierks A."/>
            <person name="Storesund J.E."/>
            <person name="Kallscheuer N."/>
            <person name="Luecker S."/>
            <person name="Lage O.M."/>
            <person name="Pohl T."/>
            <person name="Merkel B.J."/>
            <person name="Hornburger P."/>
            <person name="Mueller R.-W."/>
            <person name="Bruemmer F."/>
            <person name="Labrenz M."/>
            <person name="Spormann A.M."/>
            <person name="Op Den Camp H."/>
            <person name="Overmann J."/>
            <person name="Amann R."/>
            <person name="Jetten M.S.M."/>
            <person name="Mascher T."/>
            <person name="Medema M.H."/>
            <person name="Devos D.P."/>
            <person name="Kaster A.-K."/>
            <person name="Ovreas L."/>
            <person name="Rohde M."/>
            <person name="Galperin M.Y."/>
            <person name="Jogler C."/>
        </authorList>
    </citation>
    <scope>NUCLEOTIDE SEQUENCE [LARGE SCALE GENOMIC DNA]</scope>
    <source>
        <strain evidence="2 3">Pan54</strain>
    </source>
</reference>
<proteinExistence type="predicted"/>
<comment type="caution">
    <text evidence="2">The sequence shown here is derived from an EMBL/GenBank/DDBJ whole genome shotgun (WGS) entry which is preliminary data.</text>
</comment>
<accession>A0A5C5XIZ6</accession>
<name>A0A5C5XIZ6_9PLAN</name>
<evidence type="ECO:0000256" key="1">
    <source>
        <dbReference type="SAM" id="Phobius"/>
    </source>
</evidence>
<keyword evidence="1" id="KW-0812">Transmembrane</keyword>
<feature type="transmembrane region" description="Helical" evidence="1">
    <location>
        <begin position="52"/>
        <end position="71"/>
    </location>
</feature>
<organism evidence="2 3">
    <name type="scientific">Rubinisphaera italica</name>
    <dbReference type="NCBI Taxonomy" id="2527969"/>
    <lineage>
        <taxon>Bacteria</taxon>
        <taxon>Pseudomonadati</taxon>
        <taxon>Planctomycetota</taxon>
        <taxon>Planctomycetia</taxon>
        <taxon>Planctomycetales</taxon>
        <taxon>Planctomycetaceae</taxon>
        <taxon>Rubinisphaera</taxon>
    </lineage>
</organism>